<dbReference type="CDD" id="cd02182">
    <property type="entry name" value="GH16_Strep_laminarinase_like"/>
    <property type="match status" value="1"/>
</dbReference>
<dbReference type="SUPFAM" id="SSF49899">
    <property type="entry name" value="Concanavalin A-like lectins/glucanases"/>
    <property type="match status" value="1"/>
</dbReference>
<dbReference type="InterPro" id="IPR013320">
    <property type="entry name" value="ConA-like_dom_sf"/>
</dbReference>
<protein>
    <recommendedName>
        <fullName evidence="2">GH16 domain-containing protein</fullName>
    </recommendedName>
</protein>
<feature type="domain" description="GH16" evidence="2">
    <location>
        <begin position="15"/>
        <end position="294"/>
    </location>
</feature>
<keyword evidence="1" id="KW-0732">Signal</keyword>
<dbReference type="OrthoDB" id="192832at2759"/>
<dbReference type="Pfam" id="PF26113">
    <property type="entry name" value="GH16_XgeA"/>
    <property type="match status" value="1"/>
</dbReference>
<name>A0A2K1QKG2_9PEZI</name>
<gene>
    <name evidence="3" type="ORF">CAC42_876</name>
</gene>
<evidence type="ECO:0000259" key="2">
    <source>
        <dbReference type="PROSITE" id="PS51762"/>
    </source>
</evidence>
<dbReference type="STRING" id="2082308.A0A2K1QKG2"/>
<dbReference type="Proteomes" id="UP000243797">
    <property type="component" value="Unassembled WGS sequence"/>
</dbReference>
<evidence type="ECO:0000256" key="1">
    <source>
        <dbReference type="SAM" id="SignalP"/>
    </source>
</evidence>
<dbReference type="GO" id="GO:0004553">
    <property type="term" value="F:hydrolase activity, hydrolyzing O-glycosyl compounds"/>
    <property type="evidence" value="ECO:0007669"/>
    <property type="project" value="InterPro"/>
</dbReference>
<dbReference type="InterPro" id="IPR000757">
    <property type="entry name" value="Beta-glucanase-like"/>
</dbReference>
<reference evidence="3 4" key="1">
    <citation type="submission" date="2017-06" db="EMBL/GenBank/DDBJ databases">
        <title>Draft genome sequence of a variant of Elsinoe murrayae.</title>
        <authorList>
            <person name="Cheng Q."/>
        </authorList>
    </citation>
    <scope>NUCLEOTIDE SEQUENCE [LARGE SCALE GENOMIC DNA]</scope>
    <source>
        <strain evidence="3 4">CQ-2017a</strain>
    </source>
</reference>
<accession>A0A2K1QKG2</accession>
<comment type="caution">
    <text evidence="3">The sequence shown here is derived from an EMBL/GenBank/DDBJ whole genome shotgun (WGS) entry which is preliminary data.</text>
</comment>
<organism evidence="3 4">
    <name type="scientific">Sphaceloma murrayae</name>
    <dbReference type="NCBI Taxonomy" id="2082308"/>
    <lineage>
        <taxon>Eukaryota</taxon>
        <taxon>Fungi</taxon>
        <taxon>Dikarya</taxon>
        <taxon>Ascomycota</taxon>
        <taxon>Pezizomycotina</taxon>
        <taxon>Dothideomycetes</taxon>
        <taxon>Dothideomycetidae</taxon>
        <taxon>Myriangiales</taxon>
        <taxon>Elsinoaceae</taxon>
        <taxon>Sphaceloma</taxon>
    </lineage>
</organism>
<dbReference type="InParanoid" id="A0A2K1QKG2"/>
<dbReference type="PANTHER" id="PTHR10963">
    <property type="entry name" value="GLYCOSYL HYDROLASE-RELATED"/>
    <property type="match status" value="1"/>
</dbReference>
<dbReference type="InterPro" id="IPR050546">
    <property type="entry name" value="Glycosyl_Hydrlase_16"/>
</dbReference>
<sequence length="294" mass="32052">MFSQKLIPLVAAALPVLGAPSIPGFTLTWADDFNGAANTLPSSANWIIDVGTSYPGGPANWGTGEIQTYTNSVNNIKLTGDGVLQIMPLKEASGRWTSARIETQRTNFMAQEGRKMRIQARIIMPNVGGREALGYWPAFWTLGGNYRGNYQNWPSVGEFDIMENVNGINSVWGVMHCGVNPGGPCRETDGLPNNRACPGTACQGNWHEYTLEVDRTVTPEVARWFVDGQLYHTVTENTIGASTWAQAVQHGHFVLLNLAIGGAFPNNQFKAATPVAETVPNRPMYVDYVAVYNS</sequence>
<dbReference type="PANTHER" id="PTHR10963:SF60">
    <property type="entry name" value="GRAM-NEGATIVE BACTERIA-BINDING PROTEIN 1-RELATED"/>
    <property type="match status" value="1"/>
</dbReference>
<evidence type="ECO:0000313" key="3">
    <source>
        <dbReference type="EMBL" id="PNS15617.1"/>
    </source>
</evidence>
<feature type="signal peptide" evidence="1">
    <location>
        <begin position="1"/>
        <end position="18"/>
    </location>
</feature>
<feature type="chain" id="PRO_5014413536" description="GH16 domain-containing protein" evidence="1">
    <location>
        <begin position="19"/>
        <end position="294"/>
    </location>
</feature>
<dbReference type="GO" id="GO:0005975">
    <property type="term" value="P:carbohydrate metabolic process"/>
    <property type="evidence" value="ECO:0007669"/>
    <property type="project" value="InterPro"/>
</dbReference>
<proteinExistence type="predicted"/>
<dbReference type="EMBL" id="NKHZ01000070">
    <property type="protein sequence ID" value="PNS15617.1"/>
    <property type="molecule type" value="Genomic_DNA"/>
</dbReference>
<evidence type="ECO:0000313" key="4">
    <source>
        <dbReference type="Proteomes" id="UP000243797"/>
    </source>
</evidence>
<dbReference type="Gene3D" id="2.60.120.200">
    <property type="match status" value="1"/>
</dbReference>
<keyword evidence="4" id="KW-1185">Reference proteome</keyword>
<dbReference type="PROSITE" id="PS51762">
    <property type="entry name" value="GH16_2"/>
    <property type="match status" value="1"/>
</dbReference>
<dbReference type="AlphaFoldDB" id="A0A2K1QKG2"/>